<dbReference type="STRING" id="98765.A0A2R6NJ66"/>
<dbReference type="OrthoDB" id="337038at2759"/>
<organism evidence="1 2">
    <name type="scientific">Hermanssonia centrifuga</name>
    <dbReference type="NCBI Taxonomy" id="98765"/>
    <lineage>
        <taxon>Eukaryota</taxon>
        <taxon>Fungi</taxon>
        <taxon>Dikarya</taxon>
        <taxon>Basidiomycota</taxon>
        <taxon>Agaricomycotina</taxon>
        <taxon>Agaricomycetes</taxon>
        <taxon>Polyporales</taxon>
        <taxon>Meruliaceae</taxon>
        <taxon>Hermanssonia</taxon>
    </lineage>
</organism>
<evidence type="ECO:0000313" key="2">
    <source>
        <dbReference type="Proteomes" id="UP000186601"/>
    </source>
</evidence>
<evidence type="ECO:0000313" key="1">
    <source>
        <dbReference type="EMBL" id="PSR72394.1"/>
    </source>
</evidence>
<keyword evidence="2" id="KW-1185">Reference proteome</keyword>
<dbReference type="EMBL" id="MLYV02001192">
    <property type="protein sequence ID" value="PSR72394.1"/>
    <property type="molecule type" value="Genomic_DNA"/>
</dbReference>
<sequence length="90" mass="10218">MLHHFRFLLPLLPQDEDGLSPLHYYDSVIQLVRHSSREPTEEEFSLGLASANEIKKILNDCRLEALEGSTIELGETQTSRKTQSDSGKYS</sequence>
<gene>
    <name evidence="1" type="ORF">PHLCEN_2v11737</name>
</gene>
<protein>
    <submittedName>
        <fullName evidence="1">Uncharacterized protein</fullName>
    </submittedName>
</protein>
<proteinExistence type="predicted"/>
<reference evidence="1 2" key="1">
    <citation type="submission" date="2018-02" db="EMBL/GenBank/DDBJ databases">
        <title>Genome sequence of the basidiomycete white-rot fungus Phlebia centrifuga.</title>
        <authorList>
            <person name="Granchi Z."/>
            <person name="Peng M."/>
            <person name="de Vries R.P."/>
            <person name="Hilden K."/>
            <person name="Makela M.R."/>
            <person name="Grigoriev I."/>
            <person name="Riley R."/>
        </authorList>
    </citation>
    <scope>NUCLEOTIDE SEQUENCE [LARGE SCALE GENOMIC DNA]</scope>
    <source>
        <strain evidence="1 2">FBCC195</strain>
    </source>
</reference>
<dbReference type="Proteomes" id="UP000186601">
    <property type="component" value="Unassembled WGS sequence"/>
</dbReference>
<dbReference type="AlphaFoldDB" id="A0A2R6NJ66"/>
<name>A0A2R6NJ66_9APHY</name>
<comment type="caution">
    <text evidence="1">The sequence shown here is derived from an EMBL/GenBank/DDBJ whole genome shotgun (WGS) entry which is preliminary data.</text>
</comment>
<accession>A0A2R6NJ66</accession>